<protein>
    <recommendedName>
        <fullName evidence="3">PapC-like C-terminal domain-containing protein</fullName>
    </recommendedName>
</protein>
<dbReference type="STRING" id="311403.Arad_7725"/>
<evidence type="ECO:0000259" key="3">
    <source>
        <dbReference type="Pfam" id="PF13953"/>
    </source>
</evidence>
<dbReference type="HOGENOM" id="CLU_009120_6_0_5"/>
<dbReference type="Gene3D" id="2.60.40.2610">
    <property type="entry name" value="Outer membrane usher protein FimD, plug domain"/>
    <property type="match status" value="1"/>
</dbReference>
<feature type="region of interest" description="Disordered" evidence="1">
    <location>
        <begin position="573"/>
        <end position="594"/>
    </location>
</feature>
<dbReference type="EMBL" id="CP000629">
    <property type="protein sequence ID" value="ACM29167.1"/>
    <property type="molecule type" value="Genomic_DNA"/>
</dbReference>
<gene>
    <name evidence="4" type="ordered locus">Arad_7725</name>
</gene>
<dbReference type="Pfam" id="PF00577">
    <property type="entry name" value="Usher"/>
    <property type="match status" value="1"/>
</dbReference>
<name>B9JNN6_RHIR8</name>
<feature type="signal peptide" evidence="2">
    <location>
        <begin position="1"/>
        <end position="27"/>
    </location>
</feature>
<feature type="chain" id="PRO_5002887190" description="PapC-like C-terminal domain-containing protein" evidence="2">
    <location>
        <begin position="28"/>
        <end position="804"/>
    </location>
</feature>
<dbReference type="GO" id="GO:0009297">
    <property type="term" value="P:pilus assembly"/>
    <property type="evidence" value="ECO:0007669"/>
    <property type="project" value="InterPro"/>
</dbReference>
<dbReference type="InterPro" id="IPR000015">
    <property type="entry name" value="Fimb_usher"/>
</dbReference>
<evidence type="ECO:0000256" key="1">
    <source>
        <dbReference type="SAM" id="MobiDB-lite"/>
    </source>
</evidence>
<feature type="domain" description="PapC-like C-terminal" evidence="3">
    <location>
        <begin position="727"/>
        <end position="787"/>
    </location>
</feature>
<dbReference type="Proteomes" id="UP000001600">
    <property type="component" value="Chromosome 2"/>
</dbReference>
<proteinExistence type="predicted"/>
<dbReference type="Pfam" id="PF13953">
    <property type="entry name" value="PapC_C"/>
    <property type="match status" value="1"/>
</dbReference>
<evidence type="ECO:0000313" key="4">
    <source>
        <dbReference type="EMBL" id="ACM29167.1"/>
    </source>
</evidence>
<dbReference type="AlphaFoldDB" id="B9JNN6"/>
<sequence>MPISQSRSASLWIAIACSIFCVSALHAQEVPNEPATANTDDMPADARDLFLEVFINDASMKMIGNFKQQPDGSLKASAGELREVGIKPPAGAADDELIELDKLPDLSYRVDAQNQQIYVTTTNSGRAARIINIGKNQRNDIPEPQSGYGSVLNYSLFASSNSLGDSDAGLFQGISGSFDARVFSPYGALSQSFIAGYSDGSLDGITRLNTTWSYSDPKKLITYRVGDFTTGGLSWTRPVYFGGIQAQRNFALRSDLVTEPLPAFEGTAAVPSTLEIYTQNVRSYSGDVPAGPYQVTNLPVFSGAGEARVVLRDSLGRETTATLPFYSSNRLLRQGLHDFSVEIGAPRRNFGIESSDYDGRIMGVATARYGLTDWLTLESHFEGGANLLNGGIGAAFPIGAWGVASAAVAGSSSGSRSGALFNATLEMSYNDWSIYTRMQRAFDNYDDIASVTAEPTSNGSGQFTVLSAGVPRAIDQITLSVPAPLDLSSLNLSYTRFENADGRKSQIAGLSYSQTFKRASFYATAFADLDDRKSFGIFAGLSIPFGNNISASTGIESGPDGFNVVADISKSEQPEDGSIGWRARTSEGKDANRQASMSYRAPFARFEAGVQQYDGNVRATGQMDGAIAVAGGDIFTSTRIDDAFAVVDVGTPGVEVQQQNRRVGKTNNSGRILVPNLNSYEPNTVSIDPKNLPIDADVPATKEVVVPAARSGVVVKFGVSETPKAALITITDKNGVPLQAGLNGKLRGTSEEFVTGYDGQVYLRGLGARNAIDISLQDGSTCHAEFPYKPQPGKQVVINDVRCL</sequence>
<keyword evidence="2" id="KW-0732">Signal</keyword>
<organism evidence="4 5">
    <name type="scientific">Rhizobium rhizogenes (strain K84 / ATCC BAA-868)</name>
    <name type="common">Agrobacterium radiobacter</name>
    <dbReference type="NCBI Taxonomy" id="311403"/>
    <lineage>
        <taxon>Bacteria</taxon>
        <taxon>Pseudomonadati</taxon>
        <taxon>Pseudomonadota</taxon>
        <taxon>Alphaproteobacteria</taxon>
        <taxon>Hyphomicrobiales</taxon>
        <taxon>Rhizobiaceae</taxon>
        <taxon>Rhizobium/Agrobacterium group</taxon>
        <taxon>Rhizobium</taxon>
    </lineage>
</organism>
<dbReference type="Gene3D" id="2.60.40.3110">
    <property type="match status" value="1"/>
</dbReference>
<dbReference type="InterPro" id="IPR043142">
    <property type="entry name" value="PapC-like_C_sf"/>
</dbReference>
<reference evidence="4 5" key="1">
    <citation type="journal article" date="2009" name="J. Bacteriol.">
        <title>Genome sequences of three Agrobacterium biovars help elucidate the evolution of multichromosome genomes in bacteria.</title>
        <authorList>
            <person name="Slater S.C."/>
            <person name="Goldman B.S."/>
            <person name="Goodner B."/>
            <person name="Setubal J.C."/>
            <person name="Farrand S.K."/>
            <person name="Nester E.W."/>
            <person name="Burr T.J."/>
            <person name="Banta L."/>
            <person name="Dickerman A.W."/>
            <person name="Paulsen I."/>
            <person name="Otten L."/>
            <person name="Suen G."/>
            <person name="Welch R."/>
            <person name="Almeida N.F."/>
            <person name="Arnold F."/>
            <person name="Burton O.T."/>
            <person name="Du Z."/>
            <person name="Ewing A."/>
            <person name="Godsy E."/>
            <person name="Heisel S."/>
            <person name="Houmiel K.L."/>
            <person name="Jhaveri J."/>
            <person name="Lu J."/>
            <person name="Miller N.M."/>
            <person name="Norton S."/>
            <person name="Chen Q."/>
            <person name="Phoolcharoen W."/>
            <person name="Ohlin V."/>
            <person name="Ondrusek D."/>
            <person name="Pride N."/>
            <person name="Stricklin S.L."/>
            <person name="Sun J."/>
            <person name="Wheeler C."/>
            <person name="Wilson L."/>
            <person name="Zhu H."/>
            <person name="Wood D.W."/>
        </authorList>
    </citation>
    <scope>NUCLEOTIDE SEQUENCE [LARGE SCALE GENOMIC DNA]</scope>
    <source>
        <strain evidence="5">K84 / ATCC BAA-868</strain>
    </source>
</reference>
<evidence type="ECO:0000313" key="5">
    <source>
        <dbReference type="Proteomes" id="UP000001600"/>
    </source>
</evidence>
<dbReference type="InterPro" id="IPR025949">
    <property type="entry name" value="PapC-like_C"/>
</dbReference>
<dbReference type="RefSeq" id="WP_012649495.1">
    <property type="nucleotide sequence ID" value="NC_011983.1"/>
</dbReference>
<evidence type="ECO:0000256" key="2">
    <source>
        <dbReference type="SAM" id="SignalP"/>
    </source>
</evidence>
<accession>B9JNN6</accession>
<dbReference type="eggNOG" id="COG3188">
    <property type="taxonomic scope" value="Bacteria"/>
</dbReference>
<dbReference type="GO" id="GO:0009279">
    <property type="term" value="C:cell outer membrane"/>
    <property type="evidence" value="ECO:0007669"/>
    <property type="project" value="TreeGrafter"/>
</dbReference>
<dbReference type="PANTHER" id="PTHR30451:SF5">
    <property type="entry name" value="SLR0019 PROTEIN"/>
    <property type="match status" value="1"/>
</dbReference>
<dbReference type="KEGG" id="ara:Arad_7725"/>
<dbReference type="PANTHER" id="PTHR30451">
    <property type="entry name" value="OUTER MEMBRANE USHER PROTEIN"/>
    <property type="match status" value="1"/>
</dbReference>
<dbReference type="Gene3D" id="2.60.40.2070">
    <property type="match status" value="1"/>
</dbReference>
<dbReference type="GO" id="GO:0015473">
    <property type="term" value="F:fimbrial usher porin activity"/>
    <property type="evidence" value="ECO:0007669"/>
    <property type="project" value="InterPro"/>
</dbReference>
<dbReference type="InterPro" id="IPR042186">
    <property type="entry name" value="FimD_plug_dom"/>
</dbReference>